<dbReference type="InterPro" id="IPR007434">
    <property type="entry name" value="FemAB-like"/>
</dbReference>
<dbReference type="EMBL" id="FWZT01000002">
    <property type="protein sequence ID" value="SME98017.1"/>
    <property type="molecule type" value="Genomic_DNA"/>
</dbReference>
<dbReference type="OrthoDB" id="9776898at2"/>
<accession>A0A1Y6B888</accession>
<dbReference type="Proteomes" id="UP000192907">
    <property type="component" value="Unassembled WGS sequence"/>
</dbReference>
<name>A0A1Y6B888_9BACT</name>
<dbReference type="Pfam" id="PF04339">
    <property type="entry name" value="FemAB_like"/>
    <property type="match status" value="1"/>
</dbReference>
<dbReference type="InterPro" id="IPR016181">
    <property type="entry name" value="Acyl_CoA_acyltransferase"/>
</dbReference>
<organism evidence="2 3">
    <name type="scientific">Pseudobacteriovorax antillogorgiicola</name>
    <dbReference type="NCBI Taxonomy" id="1513793"/>
    <lineage>
        <taxon>Bacteria</taxon>
        <taxon>Pseudomonadati</taxon>
        <taxon>Bdellovibrionota</taxon>
        <taxon>Oligoflexia</taxon>
        <taxon>Oligoflexales</taxon>
        <taxon>Pseudobacteriovoracaceae</taxon>
        <taxon>Pseudobacteriovorax</taxon>
    </lineage>
</organism>
<evidence type="ECO:0000313" key="3">
    <source>
        <dbReference type="Proteomes" id="UP000192907"/>
    </source>
</evidence>
<gene>
    <name evidence="2" type="ORF">SAMN06296036_102410</name>
</gene>
<protein>
    <recommendedName>
        <fullName evidence="4">Peptidogalycan biosysnthesis/recognition</fullName>
    </recommendedName>
</protein>
<feature type="region of interest" description="Disordered" evidence="1">
    <location>
        <begin position="365"/>
        <end position="384"/>
    </location>
</feature>
<evidence type="ECO:0000313" key="2">
    <source>
        <dbReference type="EMBL" id="SME98017.1"/>
    </source>
</evidence>
<dbReference type="RefSeq" id="WP_132314966.1">
    <property type="nucleotide sequence ID" value="NZ_FWZT01000002.1"/>
</dbReference>
<dbReference type="Gene3D" id="3.40.630.30">
    <property type="match status" value="1"/>
</dbReference>
<dbReference type="PANTHER" id="PTHR47017">
    <property type="entry name" value="ACYL-COA"/>
    <property type="match status" value="1"/>
</dbReference>
<proteinExistence type="predicted"/>
<keyword evidence="3" id="KW-1185">Reference proteome</keyword>
<dbReference type="AlphaFoldDB" id="A0A1Y6B888"/>
<dbReference type="PANTHER" id="PTHR47017:SF1">
    <property type="entry name" value="ACYL-COA"/>
    <property type="match status" value="1"/>
</dbReference>
<dbReference type="STRING" id="1513793.SAMN06296036_102410"/>
<sequence length="384" mass="45099">MEIRIVKSMSKIERDDWKPLESRNFPFTDYDFLASLERSGSLGERTGWFPHFFAAYVDHRLIGALIAYLKTNSYGEYIFDWEWANGFHHHQIPYYPKLTSSIPFTPATGTKLLLHSDYDQKEIREEVDKALLSLVKSSSCSSIHHLFIPQDELQAWQGSGYHLRYSQQYHWHNHAYQCFDDFLAKLKGKRAKEVRRERRQIAEQGVAIELLTGDSLDQMASDRFYQFYLATLDKKHGLDYLTQEFFRLVFQSMQDRIVLCVASYEGDWVAASLSFQKGDHLYGRYWGSTASFRSLHFELCYYQMIDYAIAKGLKLFEAGAQGRHKIQRGFVPSWTYSAHKIFHPAFDRAIAEYIREEKRILDQAMEEDQNRSPYRPFISEKSPC</sequence>
<evidence type="ECO:0008006" key="4">
    <source>
        <dbReference type="Google" id="ProtNLM"/>
    </source>
</evidence>
<evidence type="ECO:0000256" key="1">
    <source>
        <dbReference type="SAM" id="MobiDB-lite"/>
    </source>
</evidence>
<dbReference type="SUPFAM" id="SSF55729">
    <property type="entry name" value="Acyl-CoA N-acyltransferases (Nat)"/>
    <property type="match status" value="1"/>
</dbReference>
<reference evidence="3" key="1">
    <citation type="submission" date="2017-04" db="EMBL/GenBank/DDBJ databases">
        <authorList>
            <person name="Varghese N."/>
            <person name="Submissions S."/>
        </authorList>
    </citation>
    <scope>NUCLEOTIDE SEQUENCE [LARGE SCALE GENOMIC DNA]</scope>
    <source>
        <strain evidence="3">RKEM611</strain>
    </source>
</reference>